<dbReference type="Proteomes" id="UP000288028">
    <property type="component" value="Unassembled WGS sequence"/>
</dbReference>
<dbReference type="AlphaFoldDB" id="A0A430AND1"/>
<dbReference type="InterPro" id="IPR009057">
    <property type="entry name" value="Homeodomain-like_sf"/>
</dbReference>
<dbReference type="InterPro" id="IPR020449">
    <property type="entry name" value="Tscrpt_reg_AraC-type_HTH"/>
</dbReference>
<dbReference type="PROSITE" id="PS01124">
    <property type="entry name" value="HTH_ARAC_FAMILY_2"/>
    <property type="match status" value="1"/>
</dbReference>
<dbReference type="GeneID" id="95581598"/>
<organism evidence="5 6">
    <name type="scientific">Vagococcus carniphilus</name>
    <dbReference type="NCBI Taxonomy" id="218144"/>
    <lineage>
        <taxon>Bacteria</taxon>
        <taxon>Bacillati</taxon>
        <taxon>Bacillota</taxon>
        <taxon>Bacilli</taxon>
        <taxon>Lactobacillales</taxon>
        <taxon>Enterococcaceae</taxon>
        <taxon>Vagococcus</taxon>
    </lineage>
</organism>
<evidence type="ECO:0000313" key="6">
    <source>
        <dbReference type="Proteomes" id="UP000288028"/>
    </source>
</evidence>
<dbReference type="GO" id="GO:0003700">
    <property type="term" value="F:DNA-binding transcription factor activity"/>
    <property type="evidence" value="ECO:0007669"/>
    <property type="project" value="InterPro"/>
</dbReference>
<dbReference type="SMART" id="SM00342">
    <property type="entry name" value="HTH_ARAC"/>
    <property type="match status" value="1"/>
</dbReference>
<evidence type="ECO:0000256" key="3">
    <source>
        <dbReference type="ARBA" id="ARBA00023163"/>
    </source>
</evidence>
<dbReference type="Pfam" id="PF12833">
    <property type="entry name" value="HTH_18"/>
    <property type="match status" value="1"/>
</dbReference>
<name>A0A430AND1_9ENTE</name>
<comment type="caution">
    <text evidence="5">The sequence shown here is derived from an EMBL/GenBank/DDBJ whole genome shotgun (WGS) entry which is preliminary data.</text>
</comment>
<dbReference type="Gene3D" id="1.10.10.60">
    <property type="entry name" value="Homeodomain-like"/>
    <property type="match status" value="1"/>
</dbReference>
<keyword evidence="3" id="KW-0804">Transcription</keyword>
<keyword evidence="1" id="KW-0805">Transcription regulation</keyword>
<dbReference type="GO" id="GO:0043565">
    <property type="term" value="F:sequence-specific DNA binding"/>
    <property type="evidence" value="ECO:0007669"/>
    <property type="project" value="InterPro"/>
</dbReference>
<reference evidence="5 6" key="1">
    <citation type="submission" date="2017-05" db="EMBL/GenBank/DDBJ databases">
        <title>Vagococcus spp. assemblies.</title>
        <authorList>
            <person name="Gulvik C.A."/>
        </authorList>
    </citation>
    <scope>NUCLEOTIDE SEQUENCE [LARGE SCALE GENOMIC DNA]</scope>
    <source>
        <strain evidence="5 6">SS1714</strain>
    </source>
</reference>
<keyword evidence="2" id="KW-0238">DNA-binding</keyword>
<keyword evidence="6" id="KW-1185">Reference proteome</keyword>
<dbReference type="InterPro" id="IPR018060">
    <property type="entry name" value="HTH_AraC"/>
</dbReference>
<feature type="domain" description="HTH araC/xylS-type" evidence="4">
    <location>
        <begin position="214"/>
        <end position="312"/>
    </location>
</feature>
<protein>
    <recommendedName>
        <fullName evidence="4">HTH araC/xylS-type domain-containing protein</fullName>
    </recommendedName>
</protein>
<accession>A0A430AND1</accession>
<dbReference type="SUPFAM" id="SSF46689">
    <property type="entry name" value="Homeodomain-like"/>
    <property type="match status" value="1"/>
</dbReference>
<proteinExistence type="predicted"/>
<dbReference type="PANTHER" id="PTHR47893">
    <property type="entry name" value="REGULATORY PROTEIN PCHR"/>
    <property type="match status" value="1"/>
</dbReference>
<dbReference type="InterPro" id="IPR053142">
    <property type="entry name" value="PchR_regulatory_protein"/>
</dbReference>
<evidence type="ECO:0000313" key="5">
    <source>
        <dbReference type="EMBL" id="RSU09599.1"/>
    </source>
</evidence>
<evidence type="ECO:0000256" key="2">
    <source>
        <dbReference type="ARBA" id="ARBA00023125"/>
    </source>
</evidence>
<dbReference type="RefSeq" id="WP_126796514.1">
    <property type="nucleotide sequence ID" value="NZ_CP060720.1"/>
</dbReference>
<dbReference type="PRINTS" id="PR00032">
    <property type="entry name" value="HTHARAC"/>
</dbReference>
<dbReference type="EMBL" id="NGKB01000023">
    <property type="protein sequence ID" value="RSU09599.1"/>
    <property type="molecule type" value="Genomic_DNA"/>
</dbReference>
<evidence type="ECO:0000259" key="4">
    <source>
        <dbReference type="PROSITE" id="PS01124"/>
    </source>
</evidence>
<dbReference type="OrthoDB" id="2211832at2"/>
<dbReference type="PANTHER" id="PTHR47893:SF1">
    <property type="entry name" value="REGULATORY PROTEIN PCHR"/>
    <property type="match status" value="1"/>
</dbReference>
<evidence type="ECO:0000256" key="1">
    <source>
        <dbReference type="ARBA" id="ARBA00023015"/>
    </source>
</evidence>
<sequence length="323" mass="38201">MTDYEKLIQHHMSNICPDYPKYSPIGKVYYENKKHYEGYYWFYETDNFVVDISDFFIKKDFIETDSHYFKQHILLVNNYIISGSGEWLNPYETIEPFSMFIMDTTSPFKRYLLHGNSRFLGVGIKFKQKMVEDYIKKTGEEDFNISTIFFGTQNYMTQPISKLSKEIIDCRLTGEEAKLFFEEKADEWLSIAIDAYKEHQDRKELSFEDQNGIENVARYIEDHYPFDIPQDLLENIAAMGGTKLKETFKKVYHMSITEFTQRKRMNIAENLLLTTDFDSKDIAKAIGYNSASRFSTLFKRYKGISPTEFRNQKKEVSIKTPFT</sequence>
<gene>
    <name evidence="5" type="ORF">CBF28_14710</name>
</gene>